<gene>
    <name evidence="3" type="ORF">ECRASSUSDP1_LOCUS3079</name>
</gene>
<proteinExistence type="predicted"/>
<protein>
    <submittedName>
        <fullName evidence="3">Uncharacterized protein</fullName>
    </submittedName>
</protein>
<organism evidence="3 4">
    <name type="scientific">Euplotes crassus</name>
    <dbReference type="NCBI Taxonomy" id="5936"/>
    <lineage>
        <taxon>Eukaryota</taxon>
        <taxon>Sar</taxon>
        <taxon>Alveolata</taxon>
        <taxon>Ciliophora</taxon>
        <taxon>Intramacronucleata</taxon>
        <taxon>Spirotrichea</taxon>
        <taxon>Hypotrichia</taxon>
        <taxon>Euplotida</taxon>
        <taxon>Euplotidae</taxon>
        <taxon>Moneuplotes</taxon>
    </lineage>
</organism>
<feature type="compositionally biased region" description="Basic residues" evidence="2">
    <location>
        <begin position="103"/>
        <end position="112"/>
    </location>
</feature>
<evidence type="ECO:0000313" key="4">
    <source>
        <dbReference type="Proteomes" id="UP001295684"/>
    </source>
</evidence>
<dbReference type="SUPFAM" id="SSF57997">
    <property type="entry name" value="Tropomyosin"/>
    <property type="match status" value="1"/>
</dbReference>
<reference evidence="3" key="1">
    <citation type="submission" date="2023-07" db="EMBL/GenBank/DDBJ databases">
        <authorList>
            <consortium name="AG Swart"/>
            <person name="Singh M."/>
            <person name="Singh A."/>
            <person name="Seah K."/>
            <person name="Emmerich C."/>
        </authorList>
    </citation>
    <scope>NUCLEOTIDE SEQUENCE</scope>
    <source>
        <strain evidence="3">DP1</strain>
    </source>
</reference>
<comment type="caution">
    <text evidence="3">The sequence shown here is derived from an EMBL/GenBank/DDBJ whole genome shotgun (WGS) entry which is preliminary data.</text>
</comment>
<dbReference type="EMBL" id="CAMPGE010002949">
    <property type="protein sequence ID" value="CAI2361766.1"/>
    <property type="molecule type" value="Genomic_DNA"/>
</dbReference>
<feature type="region of interest" description="Disordered" evidence="2">
    <location>
        <begin position="315"/>
        <end position="336"/>
    </location>
</feature>
<dbReference type="Proteomes" id="UP001295684">
    <property type="component" value="Unassembled WGS sequence"/>
</dbReference>
<evidence type="ECO:0000256" key="1">
    <source>
        <dbReference type="SAM" id="Coils"/>
    </source>
</evidence>
<keyword evidence="4" id="KW-1185">Reference proteome</keyword>
<evidence type="ECO:0000313" key="3">
    <source>
        <dbReference type="EMBL" id="CAI2361766.1"/>
    </source>
</evidence>
<dbReference type="AlphaFoldDB" id="A0AAD1U7U4"/>
<feature type="region of interest" description="Disordered" evidence="2">
    <location>
        <begin position="55"/>
        <end position="210"/>
    </location>
</feature>
<feature type="coiled-coil region" evidence="1">
    <location>
        <begin position="355"/>
        <end position="389"/>
    </location>
</feature>
<feature type="compositionally biased region" description="Polar residues" evidence="2">
    <location>
        <begin position="113"/>
        <end position="136"/>
    </location>
</feature>
<name>A0AAD1U7U4_EUPCR</name>
<feature type="coiled-coil region" evidence="1">
    <location>
        <begin position="425"/>
        <end position="452"/>
    </location>
</feature>
<sequence>MDYLKNNEDFSSSKGYSSTVSLTPLQNRAGMNVINTSDAGNFLQDIMGIKSAYDSQKGENNMHSSPSQKRINSSASNIKFGKLTIQRGPSKESLDSAVITKSSGKRSVKNKHLNFTNTPDQATNSSKGKNSKTLSKFMTPRIKNSGEIHSRHRFTASSRMGSKKDLLTRPLFNKTSKGTQKRTHTKSPFQETVCTKPRKKGRLGSKSKRSITPVIQKKQVLASNKFAKTINPKESVPFLFSNQDNNTGLSIQKCNESDELESIEQDIANLEKLKSIGKIGEQFVFELDECAKQPKSPVNFRQTDLDGYANAFKNQPKQAKPHQKAPSMFDSKCSSSRDIPTVDEAEKKKKIMEYLKIVKNKISQMEVKLGDAQNEAEIYKSRSIELEAQLRYYKTKSQEFENSREKVIEKEKVMAMKYGIILSQNKELVNKCKILKTENDDLRAQLHEHSKKESISDIISNDLQSKLMNMTTRNHKRDYSSPIIHKNNPTCHSSATLSNNCNEFDKMNRSTAKNIDKSSDFDPISSTKGDQTGIKLPPDDEESSSEPTDFTSLKKLIAIQQSSLESLPSDQKSIVSHLINKLLTKEKQRLSLESQCDEP</sequence>
<feature type="compositionally biased region" description="Basic residues" evidence="2">
    <location>
        <begin position="196"/>
        <end position="209"/>
    </location>
</feature>
<keyword evidence="1" id="KW-0175">Coiled coil</keyword>
<feature type="compositionally biased region" description="Polar residues" evidence="2">
    <location>
        <begin position="58"/>
        <end position="77"/>
    </location>
</feature>
<evidence type="ECO:0000256" key="2">
    <source>
        <dbReference type="SAM" id="MobiDB-lite"/>
    </source>
</evidence>
<accession>A0AAD1U7U4</accession>
<feature type="region of interest" description="Disordered" evidence="2">
    <location>
        <begin position="512"/>
        <end position="549"/>
    </location>
</feature>